<dbReference type="AlphaFoldDB" id="A0A644XB81"/>
<gene>
    <name evidence="1" type="ORF">SDC9_57777</name>
</gene>
<dbReference type="EMBL" id="VSSQ01001830">
    <property type="protein sequence ID" value="MPM11433.1"/>
    <property type="molecule type" value="Genomic_DNA"/>
</dbReference>
<protein>
    <recommendedName>
        <fullName evidence="2">DUF1018 domain-containing protein</fullName>
    </recommendedName>
</protein>
<reference evidence="1" key="1">
    <citation type="submission" date="2019-08" db="EMBL/GenBank/DDBJ databases">
        <authorList>
            <person name="Kucharzyk K."/>
            <person name="Murdoch R.W."/>
            <person name="Higgins S."/>
            <person name="Loffler F."/>
        </authorList>
    </citation>
    <scope>NUCLEOTIDE SEQUENCE</scope>
</reference>
<dbReference type="Pfam" id="PF06252">
    <property type="entry name" value="GemA"/>
    <property type="match status" value="1"/>
</dbReference>
<name>A0A644XB81_9ZZZZ</name>
<proteinExistence type="predicted"/>
<dbReference type="InterPro" id="IPR009363">
    <property type="entry name" value="Phage_Mu_Gp16"/>
</dbReference>
<comment type="caution">
    <text evidence="1">The sequence shown here is derived from an EMBL/GenBank/DDBJ whole genome shotgun (WGS) entry which is preliminary data.</text>
</comment>
<evidence type="ECO:0000313" key="1">
    <source>
        <dbReference type="EMBL" id="MPM11433.1"/>
    </source>
</evidence>
<organism evidence="1">
    <name type="scientific">bioreactor metagenome</name>
    <dbReference type="NCBI Taxonomy" id="1076179"/>
    <lineage>
        <taxon>unclassified sequences</taxon>
        <taxon>metagenomes</taxon>
        <taxon>ecological metagenomes</taxon>
    </lineage>
</organism>
<evidence type="ECO:0008006" key="2">
    <source>
        <dbReference type="Google" id="ProtNLM"/>
    </source>
</evidence>
<sequence length="147" mass="16643">MEDTAAMITTAQIKKIWAEAKIAGLSDQALHKTFIEVFNKFSMKQLTKAEAAEVIDGLCIANGSARPAVPNRPGMMTDRQQQYIEGMQRDLDWSNDQLNRMVKRVCKVDHVRFVNKVGAAKLIEAMKNMLQKQRAISKEDERHGQLL</sequence>
<accession>A0A644XB81</accession>